<sequence>MARANSHTSVALIVGVTGMVGCSLVELLKKPTTSGGPWKVYGMARRQLPEWFPSFLLDDFVAVDALDNNDTIEKLGPLAPKVTHVFWVAIQLCEDEQVNVTSNSTMLNNVLGTLKSDPRSPLKHISLQTGTKHYMGPIFDPSLAGQLVNHEPPYREDMARLPYPNFYYALEDLVASYSPSVTYSVHRSSIIIGASSRSFHNALLTLAVYATICRYQGLPFRYPGSKYTWEHFCDMSDAEVLAQQHVWAAVTDKAKNQAFNCTNGDVFTWKSVWRVLSEAFDLEFVPFDDEDERFDWVGFMKDKEKVWEEIMEKYGLIQTRVKDATCPEACSIVLHLGFQHVCSMNKSREFGFFGYADTLKSIPIWVQRLRDMKIIP</sequence>
<evidence type="ECO:0000313" key="2">
    <source>
        <dbReference type="EMBL" id="KAJ4844025.1"/>
    </source>
</evidence>
<dbReference type="InterPro" id="IPR055222">
    <property type="entry name" value="PRISE-like_Rossmann-fold"/>
</dbReference>
<dbReference type="OrthoDB" id="1731983at2759"/>
<reference evidence="2" key="2">
    <citation type="journal article" date="2023" name="Plants (Basel)">
        <title>Annotation of the Turnera subulata (Passifloraceae) Draft Genome Reveals the S-Locus Evolved after the Divergence of Turneroideae from Passifloroideae in a Stepwise Manner.</title>
        <authorList>
            <person name="Henning P.M."/>
            <person name="Roalson E.H."/>
            <person name="Mir W."/>
            <person name="McCubbin A.G."/>
            <person name="Shore J.S."/>
        </authorList>
    </citation>
    <scope>NUCLEOTIDE SEQUENCE</scope>
    <source>
        <strain evidence="2">F60SS</strain>
    </source>
</reference>
<gene>
    <name evidence="2" type="ORF">Tsubulata_032732</name>
</gene>
<dbReference type="GO" id="GO:0016627">
    <property type="term" value="F:oxidoreductase activity, acting on the CH-CH group of donors"/>
    <property type="evidence" value="ECO:0007669"/>
    <property type="project" value="UniProtKB-ARBA"/>
</dbReference>
<dbReference type="AlphaFoldDB" id="A0A9Q0G7V6"/>
<evidence type="ECO:0000259" key="1">
    <source>
        <dbReference type="Pfam" id="PF22917"/>
    </source>
</evidence>
<dbReference type="Gene3D" id="3.40.50.720">
    <property type="entry name" value="NAD(P)-binding Rossmann-like Domain"/>
    <property type="match status" value="1"/>
</dbReference>
<feature type="domain" description="PRISE-like Rossmann-fold" evidence="1">
    <location>
        <begin position="80"/>
        <end position="376"/>
    </location>
</feature>
<dbReference type="EMBL" id="JAKUCV010002073">
    <property type="protein sequence ID" value="KAJ4844025.1"/>
    <property type="molecule type" value="Genomic_DNA"/>
</dbReference>
<dbReference type="InterPro" id="IPR036291">
    <property type="entry name" value="NAD(P)-bd_dom_sf"/>
</dbReference>
<dbReference type="Proteomes" id="UP001141552">
    <property type="component" value="Unassembled WGS sequence"/>
</dbReference>
<reference evidence="2" key="1">
    <citation type="submission" date="2022-02" db="EMBL/GenBank/DDBJ databases">
        <authorList>
            <person name="Henning P.M."/>
            <person name="McCubbin A.G."/>
            <person name="Shore J.S."/>
        </authorList>
    </citation>
    <scope>NUCLEOTIDE SEQUENCE</scope>
    <source>
        <strain evidence="2">F60SS</strain>
        <tissue evidence="2">Leaves</tissue>
    </source>
</reference>
<proteinExistence type="predicted"/>
<dbReference type="PANTHER" id="PTHR32487:SF13">
    <property type="entry name" value="LOW QUALITY PROTEIN: IRIDOID SYNTHASE-LIKE"/>
    <property type="match status" value="1"/>
</dbReference>
<accession>A0A9Q0G7V6</accession>
<comment type="caution">
    <text evidence="2">The sequence shown here is derived from an EMBL/GenBank/DDBJ whole genome shotgun (WGS) entry which is preliminary data.</text>
</comment>
<name>A0A9Q0G7V6_9ROSI</name>
<dbReference type="GO" id="GO:0006629">
    <property type="term" value="P:lipid metabolic process"/>
    <property type="evidence" value="ECO:0007669"/>
    <property type="project" value="UniProtKB-ARBA"/>
</dbReference>
<evidence type="ECO:0000313" key="3">
    <source>
        <dbReference type="Proteomes" id="UP001141552"/>
    </source>
</evidence>
<dbReference type="SUPFAM" id="SSF51735">
    <property type="entry name" value="NAD(P)-binding Rossmann-fold domains"/>
    <property type="match status" value="1"/>
</dbReference>
<dbReference type="PROSITE" id="PS51257">
    <property type="entry name" value="PROKAR_LIPOPROTEIN"/>
    <property type="match status" value="1"/>
</dbReference>
<dbReference type="CDD" id="cd08948">
    <property type="entry name" value="5beta-POR_like_SDR_a"/>
    <property type="match status" value="1"/>
</dbReference>
<dbReference type="Pfam" id="PF22917">
    <property type="entry name" value="PRISE"/>
    <property type="match status" value="1"/>
</dbReference>
<keyword evidence="3" id="KW-1185">Reference proteome</keyword>
<organism evidence="2 3">
    <name type="scientific">Turnera subulata</name>
    <dbReference type="NCBI Taxonomy" id="218843"/>
    <lineage>
        <taxon>Eukaryota</taxon>
        <taxon>Viridiplantae</taxon>
        <taxon>Streptophyta</taxon>
        <taxon>Embryophyta</taxon>
        <taxon>Tracheophyta</taxon>
        <taxon>Spermatophyta</taxon>
        <taxon>Magnoliopsida</taxon>
        <taxon>eudicotyledons</taxon>
        <taxon>Gunneridae</taxon>
        <taxon>Pentapetalae</taxon>
        <taxon>rosids</taxon>
        <taxon>fabids</taxon>
        <taxon>Malpighiales</taxon>
        <taxon>Passifloraceae</taxon>
        <taxon>Turnera</taxon>
    </lineage>
</organism>
<dbReference type="PANTHER" id="PTHR32487">
    <property type="entry name" value="3-OXO-DELTA(4,5)-STEROID 5-BETA-REDUCTASE"/>
    <property type="match status" value="1"/>
</dbReference>
<protein>
    <recommendedName>
        <fullName evidence="1">PRISE-like Rossmann-fold domain-containing protein</fullName>
    </recommendedName>
</protein>